<evidence type="ECO:0000256" key="15">
    <source>
        <dbReference type="ARBA" id="ARBA00049322"/>
    </source>
</evidence>
<comment type="similarity">
    <text evidence="3">Belongs to the AIG1 family.</text>
</comment>
<evidence type="ECO:0000256" key="1">
    <source>
        <dbReference type="ARBA" id="ARBA00000923"/>
    </source>
</evidence>
<keyword evidence="4 17" id="KW-0812">Transmembrane</keyword>
<feature type="transmembrane region" description="Helical" evidence="17">
    <location>
        <begin position="141"/>
        <end position="161"/>
    </location>
</feature>
<evidence type="ECO:0000256" key="4">
    <source>
        <dbReference type="ARBA" id="ARBA00022692"/>
    </source>
</evidence>
<evidence type="ECO:0000256" key="12">
    <source>
        <dbReference type="ARBA" id="ARBA00048800"/>
    </source>
</evidence>
<comment type="catalytic activity">
    <reaction evidence="9">
        <text>9-hexadecanoyloxy-octadecanoate + H2O = 9-hydroxy-octadecanoate + hexadecanoate + H(+)</text>
        <dbReference type="Rhea" id="RHEA:52052"/>
        <dbReference type="ChEBI" id="CHEBI:7896"/>
        <dbReference type="ChEBI" id="CHEBI:15377"/>
        <dbReference type="ChEBI" id="CHEBI:15378"/>
        <dbReference type="ChEBI" id="CHEBI:83670"/>
        <dbReference type="ChEBI" id="CHEBI:136286"/>
    </reaction>
    <physiologicalReaction direction="left-to-right" evidence="9">
        <dbReference type="Rhea" id="RHEA:52053"/>
    </physiologicalReaction>
</comment>
<dbReference type="PANTHER" id="PTHR10989:SF16">
    <property type="entry name" value="AT02829P-RELATED"/>
    <property type="match status" value="1"/>
</dbReference>
<evidence type="ECO:0000256" key="16">
    <source>
        <dbReference type="ARBA" id="ARBA00049428"/>
    </source>
</evidence>
<comment type="catalytic activity">
    <reaction evidence="15">
        <text>13-(9Z-hexadecenoyloxy)-octadecanoate + H2O = 13-hydroxy-octadecanoate + (9Z)-hexadecenoate + H(+)</text>
        <dbReference type="Rhea" id="RHEA:52076"/>
        <dbReference type="ChEBI" id="CHEBI:15377"/>
        <dbReference type="ChEBI" id="CHEBI:15378"/>
        <dbReference type="ChEBI" id="CHEBI:32372"/>
        <dbReference type="ChEBI" id="CHEBI:136304"/>
        <dbReference type="ChEBI" id="CHEBI:136315"/>
    </reaction>
    <physiologicalReaction direction="left-to-right" evidence="15">
        <dbReference type="Rhea" id="RHEA:52077"/>
    </physiologicalReaction>
</comment>
<keyword evidence="5 17" id="KW-1133">Transmembrane helix</keyword>
<evidence type="ECO:0000256" key="13">
    <source>
        <dbReference type="ARBA" id="ARBA00049221"/>
    </source>
</evidence>
<dbReference type="PANTHER" id="PTHR10989">
    <property type="entry name" value="ANDROGEN-INDUCED PROTEIN 1-RELATED"/>
    <property type="match status" value="1"/>
</dbReference>
<evidence type="ECO:0000256" key="5">
    <source>
        <dbReference type="ARBA" id="ARBA00022989"/>
    </source>
</evidence>
<feature type="transmembrane region" description="Helical" evidence="17">
    <location>
        <begin position="26"/>
        <end position="45"/>
    </location>
</feature>
<comment type="catalytic activity">
    <reaction evidence="7">
        <text>12-hexadecanoyloxy-octadecanoate + H2O = 12-hydroxyoctadecanoate + hexadecanoate + H(+)</text>
        <dbReference type="Rhea" id="RHEA:52056"/>
        <dbReference type="ChEBI" id="CHEBI:7896"/>
        <dbReference type="ChEBI" id="CHEBI:15377"/>
        <dbReference type="ChEBI" id="CHEBI:15378"/>
        <dbReference type="ChEBI" id="CHEBI:83677"/>
        <dbReference type="ChEBI" id="CHEBI:84201"/>
    </reaction>
    <physiologicalReaction direction="left-to-right" evidence="7">
        <dbReference type="Rhea" id="RHEA:52057"/>
    </physiologicalReaction>
</comment>
<evidence type="ECO:0000256" key="7">
    <source>
        <dbReference type="ARBA" id="ARBA00047368"/>
    </source>
</evidence>
<comment type="catalytic activity">
    <reaction evidence="11">
        <text>12-(9Z-octadecenoyloxy)-octadecanoate + H2O = 12-hydroxyoctadecanoate + (9Z)-octadecenoate + H(+)</text>
        <dbReference type="Rhea" id="RHEA:52060"/>
        <dbReference type="ChEBI" id="CHEBI:15377"/>
        <dbReference type="ChEBI" id="CHEBI:15378"/>
        <dbReference type="ChEBI" id="CHEBI:30823"/>
        <dbReference type="ChEBI" id="CHEBI:84201"/>
        <dbReference type="ChEBI" id="CHEBI:136302"/>
    </reaction>
    <physiologicalReaction direction="left-to-right" evidence="11">
        <dbReference type="Rhea" id="RHEA:52061"/>
    </physiologicalReaction>
</comment>
<feature type="transmembrane region" description="Helical" evidence="17">
    <location>
        <begin position="248"/>
        <end position="267"/>
    </location>
</feature>
<evidence type="ECO:0000256" key="2">
    <source>
        <dbReference type="ARBA" id="ARBA00004127"/>
    </source>
</evidence>
<feature type="transmembrane region" description="Helical" evidence="17">
    <location>
        <begin position="181"/>
        <end position="199"/>
    </location>
</feature>
<gene>
    <name evidence="18" type="ORF">NQ317_015197</name>
</gene>
<evidence type="ECO:0000256" key="10">
    <source>
        <dbReference type="ARBA" id="ARBA00048680"/>
    </source>
</evidence>
<evidence type="ECO:0000313" key="19">
    <source>
        <dbReference type="Proteomes" id="UP001162164"/>
    </source>
</evidence>
<evidence type="ECO:0008006" key="20">
    <source>
        <dbReference type="Google" id="ProtNLM"/>
    </source>
</evidence>
<keyword evidence="19" id="KW-1185">Reference proteome</keyword>
<comment type="catalytic activity">
    <reaction evidence="10">
        <text>12-octadecanoyloxy-octadecanoate + H2O = 12-hydroxyoctadecanoate + octadecanoate + H(+)</text>
        <dbReference type="Rhea" id="RHEA:52080"/>
        <dbReference type="ChEBI" id="CHEBI:15377"/>
        <dbReference type="ChEBI" id="CHEBI:15378"/>
        <dbReference type="ChEBI" id="CHEBI:25629"/>
        <dbReference type="ChEBI" id="CHEBI:84201"/>
        <dbReference type="ChEBI" id="CHEBI:136330"/>
    </reaction>
    <physiologicalReaction direction="left-to-right" evidence="10">
        <dbReference type="Rhea" id="RHEA:52081"/>
    </physiologicalReaction>
</comment>
<sequence length="285" mass="33811">MLRLFHILAILHYVYAVWYDLNYVHIPILSQSTGLNIPMKGRLKFLTFWDVKCGSKMLHLIFHLISASVFLGTFWYDQMYLDIPFLQWEHDKFMKGRLKFLTLWNMLLQGFFFTICLLNDVIGTNEASPKRKPFIRKFKDVLLASLAFPLSMFVGLTFWGLYFVDRELIFPRALDPYFPTWLNHVMHTNIMLFILLEMYTSFREYPARKKGVGILVLFMAVYLVWIHIINSYTGMWVYPILDVLNLPLRIIFFVALLGFIVVLYILGEKLNALIWRRQLKVLKLS</sequence>
<comment type="catalytic activity">
    <reaction evidence="13">
        <text>9-octadecanoyloxy-octadecanoate + H2O = 9-hydroxy-octadecanoate + octadecanoate + H(+)</text>
        <dbReference type="Rhea" id="RHEA:52096"/>
        <dbReference type="ChEBI" id="CHEBI:15377"/>
        <dbReference type="ChEBI" id="CHEBI:15378"/>
        <dbReference type="ChEBI" id="CHEBI:25629"/>
        <dbReference type="ChEBI" id="CHEBI:136286"/>
        <dbReference type="ChEBI" id="CHEBI:136373"/>
    </reaction>
    <physiologicalReaction direction="left-to-right" evidence="13">
        <dbReference type="Rhea" id="RHEA:52097"/>
    </physiologicalReaction>
</comment>
<comment type="catalytic activity">
    <reaction evidence="16">
        <text>12-(9Z-hexadecenoyloxy)-octadecanoate + H2O = 12-hydroxyoctadecanoate + (9Z)-hexadecenoate + H(+)</text>
        <dbReference type="Rhea" id="RHEA:52072"/>
        <dbReference type="ChEBI" id="CHEBI:15377"/>
        <dbReference type="ChEBI" id="CHEBI:15378"/>
        <dbReference type="ChEBI" id="CHEBI:32372"/>
        <dbReference type="ChEBI" id="CHEBI:84201"/>
        <dbReference type="ChEBI" id="CHEBI:136312"/>
    </reaction>
    <physiologicalReaction direction="left-to-right" evidence="16">
        <dbReference type="Rhea" id="RHEA:52073"/>
    </physiologicalReaction>
</comment>
<comment type="subcellular location">
    <subcellularLocation>
        <location evidence="2">Endomembrane system</location>
        <topology evidence="2">Multi-pass membrane protein</topology>
    </subcellularLocation>
</comment>
<evidence type="ECO:0000256" key="11">
    <source>
        <dbReference type="ARBA" id="ARBA00048701"/>
    </source>
</evidence>
<comment type="catalytic activity">
    <reaction evidence="14">
        <text>13-(9Z-octadecenoyloxy)-octadecanoate + H2O = 13-hydroxy-octadecanoate + (9Z)-octadecenoate + H(+)</text>
        <dbReference type="Rhea" id="RHEA:52064"/>
        <dbReference type="ChEBI" id="CHEBI:15377"/>
        <dbReference type="ChEBI" id="CHEBI:15378"/>
        <dbReference type="ChEBI" id="CHEBI:30823"/>
        <dbReference type="ChEBI" id="CHEBI:136303"/>
        <dbReference type="ChEBI" id="CHEBI:136304"/>
    </reaction>
    <physiologicalReaction direction="left-to-right" evidence="14">
        <dbReference type="Rhea" id="RHEA:52065"/>
    </physiologicalReaction>
</comment>
<comment type="catalytic activity">
    <reaction evidence="8">
        <text>13-octadecanoyloxy-octadecanoate + H2O = 13-hydroxy-octadecanoate + octadecanoate + H(+)</text>
        <dbReference type="Rhea" id="RHEA:52084"/>
        <dbReference type="ChEBI" id="CHEBI:15377"/>
        <dbReference type="ChEBI" id="CHEBI:15378"/>
        <dbReference type="ChEBI" id="CHEBI:25629"/>
        <dbReference type="ChEBI" id="CHEBI:136304"/>
        <dbReference type="ChEBI" id="CHEBI:136335"/>
    </reaction>
    <physiologicalReaction direction="left-to-right" evidence="8">
        <dbReference type="Rhea" id="RHEA:52085"/>
    </physiologicalReaction>
</comment>
<evidence type="ECO:0000256" key="9">
    <source>
        <dbReference type="ARBA" id="ARBA00047863"/>
    </source>
</evidence>
<keyword evidence="6 17" id="KW-0472">Membrane</keyword>
<comment type="catalytic activity">
    <reaction evidence="12">
        <text>9-(9Z-octadecenoyloxy)-octadecanoate + H2O = 9-hydroxy-octadecanoate + (9Z)-octadecenoate + H(+)</text>
        <dbReference type="Rhea" id="RHEA:52048"/>
        <dbReference type="ChEBI" id="CHEBI:15377"/>
        <dbReference type="ChEBI" id="CHEBI:15378"/>
        <dbReference type="ChEBI" id="CHEBI:30823"/>
        <dbReference type="ChEBI" id="CHEBI:136282"/>
        <dbReference type="ChEBI" id="CHEBI:136286"/>
    </reaction>
    <physiologicalReaction direction="left-to-right" evidence="12">
        <dbReference type="Rhea" id="RHEA:52049"/>
    </physiologicalReaction>
</comment>
<name>A0ABQ9JN19_9CUCU</name>
<comment type="catalytic activity">
    <reaction evidence="1">
        <text>9-(9Z-hexadecenoyloxy)-octadecanoate + H2O = (9Z)-hexadecenoate + 9-hydroxy-octadecanoate + H(+)</text>
        <dbReference type="Rhea" id="RHEA:52068"/>
        <dbReference type="ChEBI" id="CHEBI:15377"/>
        <dbReference type="ChEBI" id="CHEBI:15378"/>
        <dbReference type="ChEBI" id="CHEBI:32372"/>
        <dbReference type="ChEBI" id="CHEBI:136286"/>
        <dbReference type="ChEBI" id="CHEBI:136309"/>
    </reaction>
    <physiologicalReaction direction="left-to-right" evidence="1">
        <dbReference type="Rhea" id="RHEA:52069"/>
    </physiologicalReaction>
</comment>
<feature type="transmembrane region" description="Helical" evidence="17">
    <location>
        <begin position="101"/>
        <end position="121"/>
    </location>
</feature>
<evidence type="ECO:0000256" key="17">
    <source>
        <dbReference type="SAM" id="Phobius"/>
    </source>
</evidence>
<reference evidence="18" key="1">
    <citation type="journal article" date="2023" name="Insect Mol. Biol.">
        <title>Genome sequencing provides insights into the evolution of gene families encoding plant cell wall-degrading enzymes in longhorned beetles.</title>
        <authorList>
            <person name="Shin N.R."/>
            <person name="Okamura Y."/>
            <person name="Kirsch R."/>
            <person name="Pauchet Y."/>
        </authorList>
    </citation>
    <scope>NUCLEOTIDE SEQUENCE</scope>
    <source>
        <strain evidence="18">MMC_N1</strain>
    </source>
</reference>
<dbReference type="Proteomes" id="UP001162164">
    <property type="component" value="Unassembled WGS sequence"/>
</dbReference>
<protein>
    <recommendedName>
        <fullName evidence="20">Androgen-dependent TFPI-regulating protein-like</fullName>
    </recommendedName>
</protein>
<dbReference type="EMBL" id="JAPWTJ010000325">
    <property type="protein sequence ID" value="KAJ8979630.1"/>
    <property type="molecule type" value="Genomic_DNA"/>
</dbReference>
<comment type="caution">
    <text evidence="18">The sequence shown here is derived from an EMBL/GenBank/DDBJ whole genome shotgun (WGS) entry which is preliminary data.</text>
</comment>
<evidence type="ECO:0000256" key="3">
    <source>
        <dbReference type="ARBA" id="ARBA00009300"/>
    </source>
</evidence>
<evidence type="ECO:0000256" key="6">
    <source>
        <dbReference type="ARBA" id="ARBA00023136"/>
    </source>
</evidence>
<evidence type="ECO:0000313" key="18">
    <source>
        <dbReference type="EMBL" id="KAJ8979630.1"/>
    </source>
</evidence>
<proteinExistence type="inferred from homology"/>
<accession>A0ABQ9JN19</accession>
<organism evidence="18 19">
    <name type="scientific">Molorchus minor</name>
    <dbReference type="NCBI Taxonomy" id="1323400"/>
    <lineage>
        <taxon>Eukaryota</taxon>
        <taxon>Metazoa</taxon>
        <taxon>Ecdysozoa</taxon>
        <taxon>Arthropoda</taxon>
        <taxon>Hexapoda</taxon>
        <taxon>Insecta</taxon>
        <taxon>Pterygota</taxon>
        <taxon>Neoptera</taxon>
        <taxon>Endopterygota</taxon>
        <taxon>Coleoptera</taxon>
        <taxon>Polyphaga</taxon>
        <taxon>Cucujiformia</taxon>
        <taxon>Chrysomeloidea</taxon>
        <taxon>Cerambycidae</taxon>
        <taxon>Lamiinae</taxon>
        <taxon>Monochamini</taxon>
        <taxon>Molorchus</taxon>
    </lineage>
</organism>
<dbReference type="InterPro" id="IPR006838">
    <property type="entry name" value="ADTRP_AIG1"/>
</dbReference>
<dbReference type="Pfam" id="PF04750">
    <property type="entry name" value="Far-17a_AIG1"/>
    <property type="match status" value="1"/>
</dbReference>
<evidence type="ECO:0000256" key="14">
    <source>
        <dbReference type="ARBA" id="ARBA00049296"/>
    </source>
</evidence>
<evidence type="ECO:0000256" key="8">
    <source>
        <dbReference type="ARBA" id="ARBA00047427"/>
    </source>
</evidence>
<feature type="transmembrane region" description="Helical" evidence="17">
    <location>
        <begin position="57"/>
        <end position="76"/>
    </location>
</feature>
<feature type="transmembrane region" description="Helical" evidence="17">
    <location>
        <begin position="211"/>
        <end position="228"/>
    </location>
</feature>